<dbReference type="Proteomes" id="UP001055712">
    <property type="component" value="Unassembled WGS sequence"/>
</dbReference>
<name>A0A9D4TM92_CHLVU</name>
<dbReference type="EMBL" id="SIDB01000008">
    <property type="protein sequence ID" value="KAI3429566.1"/>
    <property type="molecule type" value="Genomic_DNA"/>
</dbReference>
<organism evidence="1 2">
    <name type="scientific">Chlorella vulgaris</name>
    <name type="common">Green alga</name>
    <dbReference type="NCBI Taxonomy" id="3077"/>
    <lineage>
        <taxon>Eukaryota</taxon>
        <taxon>Viridiplantae</taxon>
        <taxon>Chlorophyta</taxon>
        <taxon>core chlorophytes</taxon>
        <taxon>Trebouxiophyceae</taxon>
        <taxon>Chlorellales</taxon>
        <taxon>Chlorellaceae</taxon>
        <taxon>Chlorella clade</taxon>
        <taxon>Chlorella</taxon>
    </lineage>
</organism>
<dbReference type="OrthoDB" id="517972at2759"/>
<reference evidence="1" key="2">
    <citation type="submission" date="2020-11" db="EMBL/GenBank/DDBJ databases">
        <authorList>
            <person name="Cecchin M."/>
            <person name="Marcolungo L."/>
            <person name="Rossato M."/>
            <person name="Girolomoni L."/>
            <person name="Cosentino E."/>
            <person name="Cuine S."/>
            <person name="Li-Beisson Y."/>
            <person name="Delledonne M."/>
            <person name="Ballottari M."/>
        </authorList>
    </citation>
    <scope>NUCLEOTIDE SEQUENCE</scope>
    <source>
        <strain evidence="1">211/11P</strain>
        <tissue evidence="1">Whole cell</tissue>
    </source>
</reference>
<reference evidence="1" key="1">
    <citation type="journal article" date="2019" name="Plant J.">
        <title>Chlorella vulgaris genome assembly and annotation reveals the molecular basis for metabolic acclimation to high light conditions.</title>
        <authorList>
            <person name="Cecchin M."/>
            <person name="Marcolungo L."/>
            <person name="Rossato M."/>
            <person name="Girolomoni L."/>
            <person name="Cosentino E."/>
            <person name="Cuine S."/>
            <person name="Li-Beisson Y."/>
            <person name="Delledonne M."/>
            <person name="Ballottari M."/>
        </authorList>
    </citation>
    <scope>NUCLEOTIDE SEQUENCE</scope>
    <source>
        <strain evidence="1">211/11P</strain>
    </source>
</reference>
<evidence type="ECO:0000313" key="2">
    <source>
        <dbReference type="Proteomes" id="UP001055712"/>
    </source>
</evidence>
<proteinExistence type="predicted"/>
<accession>A0A9D4TM92</accession>
<keyword evidence="2" id="KW-1185">Reference proteome</keyword>
<evidence type="ECO:0000313" key="1">
    <source>
        <dbReference type="EMBL" id="KAI3429566.1"/>
    </source>
</evidence>
<dbReference type="AlphaFoldDB" id="A0A9D4TM92"/>
<gene>
    <name evidence="1" type="ORF">D9Q98_005653</name>
</gene>
<sequence length="358" mass="40692">MARDIMFSFEQQMNQQALERCPIGDKPLGGVCDEDGYCYDVYEDAEWYDDLEYILDLFTNKDGIDDFNKFTRWMDVKATIALAKGATLKILVLQHIIMASGSRAKNTELVQFANNVAEKLQRRVDFHLNKDNLEKVVRAYTNPLDTNYQDRMQSMEWPQASEGQCKRDPPTNFCFLGLCTYTFEYASRFPTSSKIKMNQWVRWSCEKDSSGQYVNATLIKHECNLMKNTCDGDISGALRGVMDCNGNYFQCGWYTEGRISGKEHCGGSYARCIDHNGRSGGQWDFMDLATYMCAYDEKARSGIAQGVDLMRAEVDKSLVDVKSIIASLRQLATIKGMPSAFSAIFRQLLQYAFLSHAS</sequence>
<comment type="caution">
    <text evidence="1">The sequence shown here is derived from an EMBL/GenBank/DDBJ whole genome shotgun (WGS) entry which is preliminary data.</text>
</comment>
<protein>
    <submittedName>
        <fullName evidence="1">Uncharacterized protein</fullName>
    </submittedName>
</protein>